<accession>A0A0K0CVX7</accession>
<keyword evidence="4" id="KW-0862">Zinc</keyword>
<evidence type="ECO:0000256" key="1">
    <source>
        <dbReference type="ARBA" id="ARBA00004613"/>
    </source>
</evidence>
<keyword evidence="3" id="KW-1015">Disulfide bond</keyword>
<dbReference type="Pfam" id="PF00965">
    <property type="entry name" value="TIMP"/>
    <property type="match status" value="1"/>
</dbReference>
<feature type="domain" description="NTR" evidence="6">
    <location>
        <begin position="6"/>
        <end position="143"/>
    </location>
</feature>
<feature type="signal peptide" evidence="5">
    <location>
        <begin position="1"/>
        <end position="16"/>
    </location>
</feature>
<evidence type="ECO:0000259" key="6">
    <source>
        <dbReference type="PROSITE" id="PS50189"/>
    </source>
</evidence>
<dbReference type="InterPro" id="IPR008993">
    <property type="entry name" value="TIMP-like_OB-fold"/>
</dbReference>
<dbReference type="SUPFAM" id="SSF50242">
    <property type="entry name" value="TIMP-like"/>
    <property type="match status" value="1"/>
</dbReference>
<keyword evidence="7" id="KW-1185">Reference proteome</keyword>
<keyword evidence="4" id="KW-0479">Metal-binding</keyword>
<evidence type="ECO:0000256" key="4">
    <source>
        <dbReference type="PIRSR" id="PIRSR601820-1"/>
    </source>
</evidence>
<dbReference type="STRING" id="6313.A0A0K0CVX7"/>
<feature type="chain" id="PRO_5005326244" evidence="5">
    <location>
        <begin position="17"/>
        <end position="146"/>
    </location>
</feature>
<evidence type="ECO:0000256" key="3">
    <source>
        <dbReference type="ARBA" id="ARBA00023157"/>
    </source>
</evidence>
<dbReference type="InterPro" id="IPR001820">
    <property type="entry name" value="TIMP"/>
</dbReference>
<dbReference type="AlphaFoldDB" id="A0A0K0CVX7"/>
<proteinExistence type="predicted"/>
<dbReference type="Proteomes" id="UP000035642">
    <property type="component" value="Unassembled WGS sequence"/>
</dbReference>
<dbReference type="GO" id="GO:0008191">
    <property type="term" value="F:metalloendopeptidase inhibitor activity"/>
    <property type="evidence" value="ECO:0007669"/>
    <property type="project" value="InterPro"/>
</dbReference>
<dbReference type="GO" id="GO:0002020">
    <property type="term" value="F:protease binding"/>
    <property type="evidence" value="ECO:0007669"/>
    <property type="project" value="TreeGrafter"/>
</dbReference>
<protein>
    <submittedName>
        <fullName evidence="8">NTR domain-containing protein</fullName>
    </submittedName>
</protein>
<evidence type="ECO:0000313" key="7">
    <source>
        <dbReference type="Proteomes" id="UP000035642"/>
    </source>
</evidence>
<dbReference type="PANTHER" id="PTHR11844">
    <property type="entry name" value="METALLOPROTEASE INHIBITOR"/>
    <property type="match status" value="1"/>
</dbReference>
<dbReference type="GO" id="GO:0031012">
    <property type="term" value="C:extracellular matrix"/>
    <property type="evidence" value="ECO:0007669"/>
    <property type="project" value="TreeGrafter"/>
</dbReference>
<feature type="binding site" evidence="4">
    <location>
        <position position="19"/>
    </location>
    <ligand>
        <name>Zn(2+)</name>
        <dbReference type="ChEBI" id="CHEBI:29105"/>
        <note>ligand shared with metalloproteinase partner</note>
    </ligand>
</feature>
<evidence type="ECO:0000313" key="8">
    <source>
        <dbReference type="WBParaSite" id="ACAC_0000153101-mRNA-1"/>
    </source>
</evidence>
<dbReference type="InterPro" id="IPR001134">
    <property type="entry name" value="Netrin_domain"/>
</dbReference>
<dbReference type="Gene3D" id="2.40.50.120">
    <property type="match status" value="1"/>
</dbReference>
<keyword evidence="2" id="KW-0964">Secreted</keyword>
<reference evidence="8" key="2">
    <citation type="submission" date="2017-02" db="UniProtKB">
        <authorList>
            <consortium name="WormBaseParasite"/>
        </authorList>
    </citation>
    <scope>IDENTIFICATION</scope>
</reference>
<dbReference type="PANTHER" id="PTHR11844:SF25">
    <property type="entry name" value="NTR DOMAIN-CONTAINING PROTEIN"/>
    <property type="match status" value="1"/>
</dbReference>
<name>A0A0K0CVX7_ANGCA</name>
<evidence type="ECO:0000256" key="2">
    <source>
        <dbReference type="ARBA" id="ARBA00022525"/>
    </source>
</evidence>
<dbReference type="GO" id="GO:0051045">
    <property type="term" value="P:negative regulation of membrane protein ectodomain proteolysis"/>
    <property type="evidence" value="ECO:0007669"/>
    <property type="project" value="TreeGrafter"/>
</dbReference>
<dbReference type="GO" id="GO:0046872">
    <property type="term" value="F:metal ion binding"/>
    <property type="evidence" value="ECO:0007669"/>
    <property type="project" value="UniProtKB-KW"/>
</dbReference>
<evidence type="ECO:0000256" key="5">
    <source>
        <dbReference type="SAM" id="SignalP"/>
    </source>
</evidence>
<comment type="subcellular location">
    <subcellularLocation>
        <location evidence="1">Secreted</location>
    </subcellularLocation>
</comment>
<dbReference type="GO" id="GO:0005615">
    <property type="term" value="C:extracellular space"/>
    <property type="evidence" value="ECO:0007669"/>
    <property type="project" value="TreeGrafter"/>
</dbReference>
<organism evidence="7 8">
    <name type="scientific">Angiostrongylus cantonensis</name>
    <name type="common">Rat lungworm</name>
    <dbReference type="NCBI Taxonomy" id="6313"/>
    <lineage>
        <taxon>Eukaryota</taxon>
        <taxon>Metazoa</taxon>
        <taxon>Ecdysozoa</taxon>
        <taxon>Nematoda</taxon>
        <taxon>Chromadorea</taxon>
        <taxon>Rhabditida</taxon>
        <taxon>Rhabditina</taxon>
        <taxon>Rhabditomorpha</taxon>
        <taxon>Strongyloidea</taxon>
        <taxon>Metastrongylidae</taxon>
        <taxon>Angiostrongylus</taxon>
    </lineage>
</organism>
<dbReference type="PROSITE" id="PS50189">
    <property type="entry name" value="NTR"/>
    <property type="match status" value="1"/>
</dbReference>
<sequence length="146" mass="16586">MMRIACLLACISTAMVQECSRQPAHEAFCAADWVSHVKVINVNNPYKHLCQQIDIVYTVEHLHHYKMPESFCMLPPVLRATFDESVRLNMAPGKEYLLAGNKGCDMTLHSSYCAQVNDDGISGVQEWQNVSEALKYDLESFQCYHL</sequence>
<reference evidence="7" key="1">
    <citation type="submission" date="2012-09" db="EMBL/GenBank/DDBJ databases">
        <authorList>
            <person name="Martin A.A."/>
        </authorList>
    </citation>
    <scope>NUCLEOTIDE SEQUENCE</scope>
</reference>
<keyword evidence="5" id="KW-0732">Signal</keyword>
<dbReference type="WBParaSite" id="ACAC_0000153101-mRNA-1">
    <property type="protein sequence ID" value="ACAC_0000153101-mRNA-1"/>
    <property type="gene ID" value="ACAC_0000153101"/>
</dbReference>